<dbReference type="AlphaFoldDB" id="A0A835E3J9"/>
<sequence>MMVASVEDSCLLVAGATRYANRHRRRRRGAVVLAMILDHSVGRE</sequence>
<evidence type="ECO:0000313" key="2">
    <source>
        <dbReference type="Proteomes" id="UP000636709"/>
    </source>
</evidence>
<protein>
    <submittedName>
        <fullName evidence="1">Uncharacterized protein</fullName>
    </submittedName>
</protein>
<organism evidence="1 2">
    <name type="scientific">Digitaria exilis</name>
    <dbReference type="NCBI Taxonomy" id="1010633"/>
    <lineage>
        <taxon>Eukaryota</taxon>
        <taxon>Viridiplantae</taxon>
        <taxon>Streptophyta</taxon>
        <taxon>Embryophyta</taxon>
        <taxon>Tracheophyta</taxon>
        <taxon>Spermatophyta</taxon>
        <taxon>Magnoliopsida</taxon>
        <taxon>Liliopsida</taxon>
        <taxon>Poales</taxon>
        <taxon>Poaceae</taxon>
        <taxon>PACMAD clade</taxon>
        <taxon>Panicoideae</taxon>
        <taxon>Panicodae</taxon>
        <taxon>Paniceae</taxon>
        <taxon>Anthephorinae</taxon>
        <taxon>Digitaria</taxon>
    </lineage>
</organism>
<accession>A0A835E3J9</accession>
<keyword evidence="2" id="KW-1185">Reference proteome</keyword>
<name>A0A835E3J9_9POAL</name>
<evidence type="ECO:0000313" key="1">
    <source>
        <dbReference type="EMBL" id="KAF8659657.1"/>
    </source>
</evidence>
<reference evidence="1" key="1">
    <citation type="submission" date="2020-07" db="EMBL/GenBank/DDBJ databases">
        <title>Genome sequence and genetic diversity analysis of an under-domesticated orphan crop, white fonio (Digitaria exilis).</title>
        <authorList>
            <person name="Bennetzen J.L."/>
            <person name="Chen S."/>
            <person name="Ma X."/>
            <person name="Wang X."/>
            <person name="Yssel A.E.J."/>
            <person name="Chaluvadi S.R."/>
            <person name="Johnson M."/>
            <person name="Gangashetty P."/>
            <person name="Hamidou F."/>
            <person name="Sanogo M.D."/>
            <person name="Zwaenepoel A."/>
            <person name="Wallace J."/>
            <person name="Van De Peer Y."/>
            <person name="Van Deynze A."/>
        </authorList>
    </citation>
    <scope>NUCLEOTIDE SEQUENCE</scope>
    <source>
        <tissue evidence="1">Leaves</tissue>
    </source>
</reference>
<dbReference type="Proteomes" id="UP000636709">
    <property type="component" value="Unassembled WGS sequence"/>
</dbReference>
<proteinExistence type="predicted"/>
<gene>
    <name evidence="1" type="ORF">HU200_058419</name>
</gene>
<comment type="caution">
    <text evidence="1">The sequence shown here is derived from an EMBL/GenBank/DDBJ whole genome shotgun (WGS) entry which is preliminary data.</text>
</comment>
<dbReference type="EMBL" id="JACEFO010002455">
    <property type="protein sequence ID" value="KAF8659657.1"/>
    <property type="molecule type" value="Genomic_DNA"/>
</dbReference>